<dbReference type="KEGG" id="poc:NCTC13071_01663"/>
<dbReference type="InterPro" id="IPR037459">
    <property type="entry name" value="RhgT-like"/>
</dbReference>
<protein>
    <submittedName>
        <fullName evidence="4">Rhamnogalacturonan acetylesterase rhgT</fullName>
        <ecNumber evidence="4">3.1.1.-</ecNumber>
    </submittedName>
</protein>
<dbReference type="PANTHER" id="PTHR43695:SF1">
    <property type="entry name" value="RHAMNOGALACTURONAN ACETYLESTERASE"/>
    <property type="match status" value="1"/>
</dbReference>
<proteinExistence type="inferred from homology"/>
<dbReference type="GO" id="GO:0016788">
    <property type="term" value="F:hydrolase activity, acting on ester bonds"/>
    <property type="evidence" value="ECO:0007669"/>
    <property type="project" value="UniProtKB-ARBA"/>
</dbReference>
<evidence type="ECO:0000256" key="1">
    <source>
        <dbReference type="ARBA" id="ARBA00008668"/>
    </source>
</evidence>
<evidence type="ECO:0000256" key="2">
    <source>
        <dbReference type="ARBA" id="ARBA00022801"/>
    </source>
</evidence>
<dbReference type="CDD" id="cd01821">
    <property type="entry name" value="Rhamnogalacturan_acetylesterase_like"/>
    <property type="match status" value="1"/>
</dbReference>
<name>A0A3S4VA43_9BACT</name>
<comment type="similarity">
    <text evidence="1">Belongs to the 'GDSL' lipolytic enzyme family.</text>
</comment>
<dbReference type="EMBL" id="LR134384">
    <property type="protein sequence ID" value="VEH15653.1"/>
    <property type="molecule type" value="Genomic_DNA"/>
</dbReference>
<sequence length="330" mass="37195">MKHSLYFLIAFLLVVLIATDKHKPVVYIIGDSTAAEKNNPLGNPERGWGMMLQGCFTEDVIVSNHAVNGRSSKSFRDEGRWQKILESLKPGDYVIIQFGHNDSKPDVERHTEPNTTFAENLERYALETKAKGAVPILMSPVARRCFYKLPDRIIDDEKLRTVAYGDEQTNSDTLVDTHGAYRWVARRVAQKLKVCYIDANAITSQIEQRHGVVGSRKLHVWLKPGESASIPQGRKDNTHYNIYGAFTVANALAEAIGEQIPELKPYIRHYDAVVSTRGRGNYFSLDSALSHKPAKGTYHVLVMDGQWKGTKELSDKSLKMTLYGQAKIYR</sequence>
<evidence type="ECO:0000259" key="3">
    <source>
        <dbReference type="Pfam" id="PF13472"/>
    </source>
</evidence>
<dbReference type="InterPro" id="IPR013830">
    <property type="entry name" value="SGNH_hydro"/>
</dbReference>
<dbReference type="SUPFAM" id="SSF52266">
    <property type="entry name" value="SGNH hydrolase"/>
    <property type="match status" value="1"/>
</dbReference>
<dbReference type="AlphaFoldDB" id="A0A3S4VA43"/>
<keyword evidence="2 4" id="KW-0378">Hydrolase</keyword>
<dbReference type="EC" id="3.1.1.-" evidence="4"/>
<accession>A0A3S4VA43</accession>
<dbReference type="Pfam" id="PF13472">
    <property type="entry name" value="Lipase_GDSL_2"/>
    <property type="match status" value="1"/>
</dbReference>
<gene>
    <name evidence="4" type="primary">rhgT</name>
    <name evidence="4" type="ORF">NCTC13071_01663</name>
</gene>
<organism evidence="4 5">
    <name type="scientific">Segatella oris</name>
    <dbReference type="NCBI Taxonomy" id="28135"/>
    <lineage>
        <taxon>Bacteria</taxon>
        <taxon>Pseudomonadati</taxon>
        <taxon>Bacteroidota</taxon>
        <taxon>Bacteroidia</taxon>
        <taxon>Bacteroidales</taxon>
        <taxon>Prevotellaceae</taxon>
        <taxon>Segatella</taxon>
    </lineage>
</organism>
<evidence type="ECO:0000313" key="4">
    <source>
        <dbReference type="EMBL" id="VEH15653.1"/>
    </source>
</evidence>
<dbReference type="RefSeq" id="WP_018920399.1">
    <property type="nucleotide sequence ID" value="NZ_LR134384.1"/>
</dbReference>
<dbReference type="PANTHER" id="PTHR43695">
    <property type="entry name" value="PUTATIVE (AFU_ORTHOLOGUE AFUA_2G17250)-RELATED"/>
    <property type="match status" value="1"/>
</dbReference>
<evidence type="ECO:0000313" key="5">
    <source>
        <dbReference type="Proteomes" id="UP000274578"/>
    </source>
</evidence>
<reference evidence="4 5" key="1">
    <citation type="submission" date="2018-12" db="EMBL/GenBank/DDBJ databases">
        <authorList>
            <consortium name="Pathogen Informatics"/>
        </authorList>
    </citation>
    <scope>NUCLEOTIDE SEQUENCE [LARGE SCALE GENOMIC DNA]</scope>
    <source>
        <strain evidence="4 5">NCTC13071</strain>
    </source>
</reference>
<dbReference type="Gene3D" id="3.40.50.1110">
    <property type="entry name" value="SGNH hydrolase"/>
    <property type="match status" value="1"/>
</dbReference>
<feature type="domain" description="SGNH hydrolase-type esterase" evidence="3">
    <location>
        <begin position="29"/>
        <end position="208"/>
    </location>
</feature>
<dbReference type="InterPro" id="IPR036514">
    <property type="entry name" value="SGNH_hydro_sf"/>
</dbReference>
<dbReference type="Proteomes" id="UP000274578">
    <property type="component" value="Chromosome 1"/>
</dbReference>
<dbReference type="GeneID" id="85012469"/>